<organism evidence="7 8">
    <name type="scientific">Candidatus Xenolissoclinum pacificiensis L6</name>
    <dbReference type="NCBI Taxonomy" id="1401685"/>
    <lineage>
        <taxon>Bacteria</taxon>
        <taxon>Pseudomonadati</taxon>
        <taxon>Pseudomonadota</taxon>
        <taxon>Alphaproteobacteria</taxon>
        <taxon>Rickettsiales</taxon>
        <taxon>Anaplasmataceae</taxon>
        <taxon>Candidatus Xenolissoclinum</taxon>
    </lineage>
</organism>
<dbReference type="InterPro" id="IPR038532">
    <property type="entry name" value="NDUFS4-like_sf"/>
</dbReference>
<protein>
    <submittedName>
        <fullName evidence="7">Uncharacterized protein</fullName>
    </submittedName>
</protein>
<evidence type="ECO:0000313" key="7">
    <source>
        <dbReference type="EMBL" id="ETO91425.1"/>
    </source>
</evidence>
<evidence type="ECO:0000256" key="4">
    <source>
        <dbReference type="ARBA" id="ARBA00022946"/>
    </source>
</evidence>
<sequence length="97" mass="11413">MRIARIYQVDIYHVTQSVTTNQDLSWRVFIPSNCQQDRDFLMGWYSSVASKRLDRAFKSLQEAKDYVRELGMSCIVMTPKSRKISPKSYTDTLKNRL</sequence>
<evidence type="ECO:0000256" key="2">
    <source>
        <dbReference type="ARBA" id="ARBA00022448"/>
    </source>
</evidence>
<keyword evidence="2" id="KW-0813">Transport</keyword>
<evidence type="ECO:0000313" key="8">
    <source>
        <dbReference type="Proteomes" id="UP000018951"/>
    </source>
</evidence>
<reference evidence="7 8" key="1">
    <citation type="journal article" date="2013" name="PLoS ONE">
        <title>Bacterial endosymbiosis in a chordate host: long-term co-evolution and conservation of secondary metabolism.</title>
        <authorList>
            <person name="Kwan J.C."/>
            <person name="Schmidt E.W."/>
        </authorList>
    </citation>
    <scope>NUCLEOTIDE SEQUENCE [LARGE SCALE GENOMIC DNA]</scope>
    <source>
        <strain evidence="8">L6</strain>
    </source>
</reference>
<dbReference type="GO" id="GO:0016020">
    <property type="term" value="C:membrane"/>
    <property type="evidence" value="ECO:0007669"/>
    <property type="project" value="UniProtKB-SubCell"/>
</dbReference>
<keyword evidence="6" id="KW-0472">Membrane</keyword>
<dbReference type="InterPro" id="IPR006885">
    <property type="entry name" value="NADH_UbQ_FeS_4_mit-like"/>
</dbReference>
<evidence type="ECO:0000256" key="1">
    <source>
        <dbReference type="ARBA" id="ARBA00004370"/>
    </source>
</evidence>
<evidence type="ECO:0000256" key="3">
    <source>
        <dbReference type="ARBA" id="ARBA00022660"/>
    </source>
</evidence>
<keyword evidence="8" id="KW-1185">Reference proteome</keyword>
<dbReference type="AlphaFoldDB" id="W2UZY4"/>
<evidence type="ECO:0000256" key="5">
    <source>
        <dbReference type="ARBA" id="ARBA00022982"/>
    </source>
</evidence>
<keyword evidence="5" id="KW-0249">Electron transport</keyword>
<dbReference type="Proteomes" id="UP000018951">
    <property type="component" value="Unassembled WGS sequence"/>
</dbReference>
<keyword evidence="4" id="KW-0809">Transit peptide</keyword>
<accession>W2UZY4</accession>
<comment type="caution">
    <text evidence="7">The sequence shown here is derived from an EMBL/GenBank/DDBJ whole genome shotgun (WGS) entry which is preliminary data.</text>
</comment>
<proteinExistence type="predicted"/>
<evidence type="ECO:0000256" key="6">
    <source>
        <dbReference type="ARBA" id="ARBA00023136"/>
    </source>
</evidence>
<dbReference type="GO" id="GO:0022900">
    <property type="term" value="P:electron transport chain"/>
    <property type="evidence" value="ECO:0007669"/>
    <property type="project" value="InterPro"/>
</dbReference>
<dbReference type="Gene3D" id="3.30.160.190">
    <property type="entry name" value="atu1810 like domain"/>
    <property type="match status" value="1"/>
</dbReference>
<dbReference type="EMBL" id="AXCJ01000005">
    <property type="protein sequence ID" value="ETO91425.1"/>
    <property type="molecule type" value="Genomic_DNA"/>
</dbReference>
<gene>
    <name evidence="7" type="ORF">P857_340</name>
</gene>
<name>W2UZY4_9RICK</name>
<keyword evidence="3" id="KW-0679">Respiratory chain</keyword>
<dbReference type="Pfam" id="PF04800">
    <property type="entry name" value="NDUS4"/>
    <property type="match status" value="1"/>
</dbReference>
<comment type="subcellular location">
    <subcellularLocation>
        <location evidence="1">Membrane</location>
    </subcellularLocation>
</comment>